<sequence length="113" mass="12859">MSKKGKIVTYLETRIITRPSRNTKTHLALSRFLEFEKRIITQEMQKHLKGLRKARIFMCKLPNPVGCCTEGMTNGIFPFQSYGSLADKLTQKTCFYQVAHTLNNGVCIKSATT</sequence>
<evidence type="ECO:0000313" key="2">
    <source>
        <dbReference type="Proteomes" id="UP000283522"/>
    </source>
</evidence>
<evidence type="ECO:0000313" key="1">
    <source>
        <dbReference type="EMBL" id="RIW13939.1"/>
    </source>
</evidence>
<comment type="caution">
    <text evidence="1">The sequence shown here is derived from an EMBL/GenBank/DDBJ whole genome shotgun (WGS) entry which is preliminary data.</text>
</comment>
<dbReference type="EMBL" id="QXML01000007">
    <property type="protein sequence ID" value="RIW13939.1"/>
    <property type="molecule type" value="Genomic_DNA"/>
</dbReference>
<accession>A0A418PPC4</accession>
<proteinExistence type="predicted"/>
<protein>
    <submittedName>
        <fullName evidence="1">Uncharacterized protein</fullName>
    </submittedName>
</protein>
<organism evidence="1 2">
    <name type="scientific">Algoriphagus lacus</name>
    <dbReference type="NCBI Taxonomy" id="2056311"/>
    <lineage>
        <taxon>Bacteria</taxon>
        <taxon>Pseudomonadati</taxon>
        <taxon>Bacteroidota</taxon>
        <taxon>Cytophagia</taxon>
        <taxon>Cytophagales</taxon>
        <taxon>Cyclobacteriaceae</taxon>
        <taxon>Algoriphagus</taxon>
    </lineage>
</organism>
<keyword evidence="2" id="KW-1185">Reference proteome</keyword>
<dbReference type="Proteomes" id="UP000283522">
    <property type="component" value="Unassembled WGS sequence"/>
</dbReference>
<gene>
    <name evidence="1" type="ORF">D0X99_14045</name>
</gene>
<reference evidence="1 2" key="1">
    <citation type="submission" date="2018-09" db="EMBL/GenBank/DDBJ databases">
        <authorList>
            <person name="Wang X."/>
            <person name="Du Z."/>
        </authorList>
    </citation>
    <scope>NUCLEOTIDE SEQUENCE [LARGE SCALE GENOMIC DNA]</scope>
    <source>
        <strain evidence="1 2">N3</strain>
    </source>
</reference>
<dbReference type="AlphaFoldDB" id="A0A418PPC4"/>
<name>A0A418PPC4_9BACT</name>